<evidence type="ECO:0000313" key="2">
    <source>
        <dbReference type="Proteomes" id="UP000050280"/>
    </source>
</evidence>
<dbReference type="PATRIC" id="fig|1300341.3.peg.2609"/>
<dbReference type="Pfam" id="PF04237">
    <property type="entry name" value="YjbR"/>
    <property type="match status" value="1"/>
</dbReference>
<dbReference type="Proteomes" id="UP000050280">
    <property type="component" value="Unassembled WGS sequence"/>
</dbReference>
<organism evidence="1 2">
    <name type="scientific">Croceitalea dokdonensis DOKDO 023</name>
    <dbReference type="NCBI Taxonomy" id="1300341"/>
    <lineage>
        <taxon>Bacteria</taxon>
        <taxon>Pseudomonadati</taxon>
        <taxon>Bacteroidota</taxon>
        <taxon>Flavobacteriia</taxon>
        <taxon>Flavobacteriales</taxon>
        <taxon>Flavobacteriaceae</taxon>
        <taxon>Croceitalea</taxon>
    </lineage>
</organism>
<dbReference type="OrthoDB" id="9789813at2"/>
<dbReference type="SUPFAM" id="SSF142906">
    <property type="entry name" value="YjbR-like"/>
    <property type="match status" value="1"/>
</dbReference>
<evidence type="ECO:0000313" key="1">
    <source>
        <dbReference type="EMBL" id="KPM31179.1"/>
    </source>
</evidence>
<dbReference type="EMBL" id="LDJX01000005">
    <property type="protein sequence ID" value="KPM31179.1"/>
    <property type="molecule type" value="Genomic_DNA"/>
</dbReference>
<dbReference type="PANTHER" id="PTHR35145:SF1">
    <property type="entry name" value="CYTOPLASMIC PROTEIN"/>
    <property type="match status" value="1"/>
</dbReference>
<dbReference type="InterPro" id="IPR007351">
    <property type="entry name" value="YjbR"/>
</dbReference>
<dbReference type="PANTHER" id="PTHR35145">
    <property type="entry name" value="CYTOPLASMIC PROTEIN-RELATED"/>
    <property type="match status" value="1"/>
</dbReference>
<accession>A0A0P7AXW5</accession>
<dbReference type="RefSeq" id="WP_054559512.1">
    <property type="nucleotide sequence ID" value="NZ_LDJX01000005.1"/>
</dbReference>
<name>A0A0P7AXW5_9FLAO</name>
<dbReference type="Gene3D" id="3.90.1150.30">
    <property type="match status" value="1"/>
</dbReference>
<protein>
    <recommendedName>
        <fullName evidence="3">MmcQ-like protein</fullName>
    </recommendedName>
</protein>
<keyword evidence="2" id="KW-1185">Reference proteome</keyword>
<sequence length="119" mass="13826">MNVEELREYCLAKRGATESFPFDDSTLVFKVMGKMFALISLKRLPTQINLKCDPEKAVQLREQYVGNILPGYHMNKTHWNTILCEKVSPTLIKELMDHSYQTIVRKLPKSKQMLLKEVP</sequence>
<evidence type="ECO:0008006" key="3">
    <source>
        <dbReference type="Google" id="ProtNLM"/>
    </source>
</evidence>
<reference evidence="1 2" key="1">
    <citation type="submission" date="2015-09" db="EMBL/GenBank/DDBJ databases">
        <title>Genome sequence of the marine flavobacterium Croceitalea dokdonensis DOKDO 023 that contains proton- and sodium-pumping rhodopsins.</title>
        <authorList>
            <person name="Kwon S.-K."/>
            <person name="Lee H.K."/>
            <person name="Kwak M.-J."/>
            <person name="Kim J.F."/>
        </authorList>
    </citation>
    <scope>NUCLEOTIDE SEQUENCE [LARGE SCALE GENOMIC DNA]</scope>
    <source>
        <strain evidence="1 2">DOKDO 023</strain>
    </source>
</reference>
<proteinExistence type="predicted"/>
<dbReference type="STRING" id="1300341.I595_2443"/>
<comment type="caution">
    <text evidence="1">The sequence shown here is derived from an EMBL/GenBank/DDBJ whole genome shotgun (WGS) entry which is preliminary data.</text>
</comment>
<dbReference type="AlphaFoldDB" id="A0A0P7AXW5"/>
<gene>
    <name evidence="1" type="ORF">I595_2443</name>
</gene>
<dbReference type="InterPro" id="IPR058532">
    <property type="entry name" value="YjbR/MT2646/Rv2570-like"/>
</dbReference>
<dbReference type="InterPro" id="IPR038056">
    <property type="entry name" value="YjbR-like_sf"/>
</dbReference>